<evidence type="ECO:0000313" key="4">
    <source>
        <dbReference type="Proteomes" id="UP000467488"/>
    </source>
</evidence>
<reference evidence="3 4" key="1">
    <citation type="submission" date="2020-01" db="EMBL/GenBank/DDBJ databases">
        <title>Dynamics of blaIMP-6 dissemination in carbapenem resistant Enterobacteriacea isolated from regional surveillance in Osaka, Japan.</title>
        <authorList>
            <person name="Abe R."/>
            <person name="Akeda Y."/>
            <person name="Sugawara Y."/>
            <person name="Yamamoto N."/>
            <person name="Tomono K."/>
            <person name="Takeuchi D."/>
            <person name="Kawahara R."/>
            <person name="Hamada S."/>
        </authorList>
    </citation>
    <scope>NUCLEOTIDE SEQUENCE [LARGE SCALE GENOMIC DNA]</scope>
    <source>
        <strain evidence="3 4">E300</strain>
    </source>
</reference>
<dbReference type="Gene3D" id="3.90.1150.10">
    <property type="entry name" value="Aspartate Aminotransferase, domain 1"/>
    <property type="match status" value="1"/>
</dbReference>
<dbReference type="PANTHER" id="PTHR43525">
    <property type="entry name" value="PROTEIN MALY"/>
    <property type="match status" value="1"/>
</dbReference>
<gene>
    <name evidence="3" type="ORF">EIMP300_28360</name>
</gene>
<dbReference type="EMBL" id="AP022360">
    <property type="protein sequence ID" value="BBU81436.1"/>
    <property type="molecule type" value="Genomic_DNA"/>
</dbReference>
<dbReference type="Gene3D" id="3.40.640.10">
    <property type="entry name" value="Type I PLP-dependent aspartate aminotransferase-like (Major domain)"/>
    <property type="match status" value="1"/>
</dbReference>
<comment type="cofactor">
    <cofactor evidence="1">
        <name>pyridoxal 5'-phosphate</name>
        <dbReference type="ChEBI" id="CHEBI:597326"/>
    </cofactor>
</comment>
<evidence type="ECO:0000256" key="2">
    <source>
        <dbReference type="ARBA" id="ARBA00022898"/>
    </source>
</evidence>
<sequence>MDVFNTPVSRKGTYCTQWDFCEDRFGVKDVLPFSISDMDLPIPDAITRALKKRLEHPILGYSRWQHGEYLNAIVNWYYQQYQTDIKPEWITYSPSVMYSIAQKQ</sequence>
<evidence type="ECO:0000313" key="3">
    <source>
        <dbReference type="EMBL" id="BBU81436.1"/>
    </source>
</evidence>
<dbReference type="Proteomes" id="UP000467488">
    <property type="component" value="Chromosome"/>
</dbReference>
<name>A0A8S0FMU7_ECOLX</name>
<evidence type="ECO:0008006" key="5">
    <source>
        <dbReference type="Google" id="ProtNLM"/>
    </source>
</evidence>
<accession>A0A8S0FMU7</accession>
<evidence type="ECO:0000256" key="1">
    <source>
        <dbReference type="ARBA" id="ARBA00001933"/>
    </source>
</evidence>
<keyword evidence="2" id="KW-0663">Pyridoxal phosphate</keyword>
<dbReference type="SUPFAM" id="SSF53383">
    <property type="entry name" value="PLP-dependent transferases"/>
    <property type="match status" value="1"/>
</dbReference>
<proteinExistence type="predicted"/>
<protein>
    <recommendedName>
        <fullName evidence="5">Beta-cystathionase</fullName>
    </recommendedName>
</protein>
<dbReference type="InterPro" id="IPR015421">
    <property type="entry name" value="PyrdxlP-dep_Trfase_major"/>
</dbReference>
<dbReference type="InterPro" id="IPR015424">
    <property type="entry name" value="PyrdxlP-dep_Trfase"/>
</dbReference>
<organism evidence="3 4">
    <name type="scientific">Escherichia coli</name>
    <dbReference type="NCBI Taxonomy" id="562"/>
    <lineage>
        <taxon>Bacteria</taxon>
        <taxon>Pseudomonadati</taxon>
        <taxon>Pseudomonadota</taxon>
        <taxon>Gammaproteobacteria</taxon>
        <taxon>Enterobacterales</taxon>
        <taxon>Enterobacteriaceae</taxon>
        <taxon>Escherichia</taxon>
    </lineage>
</organism>
<dbReference type="InterPro" id="IPR051798">
    <property type="entry name" value="Class-II_PLP-Dep_Aminotrans"/>
</dbReference>
<dbReference type="PANTHER" id="PTHR43525:SF1">
    <property type="entry name" value="PROTEIN MALY"/>
    <property type="match status" value="1"/>
</dbReference>
<dbReference type="AlphaFoldDB" id="A0A8S0FMU7"/>
<dbReference type="InterPro" id="IPR015422">
    <property type="entry name" value="PyrdxlP-dep_Trfase_small"/>
</dbReference>